<dbReference type="InterPro" id="IPR036365">
    <property type="entry name" value="PGBD-like_sf"/>
</dbReference>
<dbReference type="InterPro" id="IPR000064">
    <property type="entry name" value="NLP_P60_dom"/>
</dbReference>
<feature type="domain" description="NlpC/P60" evidence="5">
    <location>
        <begin position="222"/>
        <end position="341"/>
    </location>
</feature>
<dbReference type="PANTHER" id="PTHR47053:SF1">
    <property type="entry name" value="MUREIN DD-ENDOPEPTIDASE MEPH-RELATED"/>
    <property type="match status" value="1"/>
</dbReference>
<dbReference type="AlphaFoldDB" id="A0A9X3WSP2"/>
<proteinExistence type="inferred from homology"/>
<evidence type="ECO:0000256" key="3">
    <source>
        <dbReference type="ARBA" id="ARBA00022801"/>
    </source>
</evidence>
<dbReference type="InterPro" id="IPR002477">
    <property type="entry name" value="Peptidoglycan-bd-like"/>
</dbReference>
<keyword evidence="2" id="KW-0645">Protease</keyword>
<dbReference type="SUPFAM" id="SSF47090">
    <property type="entry name" value="PGBD-like"/>
    <property type="match status" value="2"/>
</dbReference>
<comment type="caution">
    <text evidence="6">The sequence shown here is derived from an EMBL/GenBank/DDBJ whole genome shotgun (WGS) entry which is preliminary data.</text>
</comment>
<dbReference type="InterPro" id="IPR038765">
    <property type="entry name" value="Papain-like_cys_pep_sf"/>
</dbReference>
<evidence type="ECO:0000313" key="7">
    <source>
        <dbReference type="Proteomes" id="UP001145050"/>
    </source>
</evidence>
<protein>
    <submittedName>
        <fullName evidence="6">NlpC/P60 family protein</fullName>
    </submittedName>
</protein>
<evidence type="ECO:0000259" key="5">
    <source>
        <dbReference type="PROSITE" id="PS51935"/>
    </source>
</evidence>
<evidence type="ECO:0000256" key="2">
    <source>
        <dbReference type="ARBA" id="ARBA00022670"/>
    </source>
</evidence>
<dbReference type="SUPFAM" id="SSF54001">
    <property type="entry name" value="Cysteine proteinases"/>
    <property type="match status" value="1"/>
</dbReference>
<keyword evidence="7" id="KW-1185">Reference proteome</keyword>
<gene>
    <name evidence="6" type="ORF">NC797_09480</name>
</gene>
<keyword evidence="4" id="KW-0788">Thiol protease</keyword>
<dbReference type="PROSITE" id="PS51935">
    <property type="entry name" value="NLPC_P60"/>
    <property type="match status" value="1"/>
</dbReference>
<evidence type="ECO:0000256" key="4">
    <source>
        <dbReference type="ARBA" id="ARBA00022807"/>
    </source>
</evidence>
<keyword evidence="3" id="KW-0378">Hydrolase</keyword>
<organism evidence="6 7">
    <name type="scientific">Terrihalobacillus insolitus</name>
    <dbReference type="NCBI Taxonomy" id="2950438"/>
    <lineage>
        <taxon>Bacteria</taxon>
        <taxon>Bacillati</taxon>
        <taxon>Bacillota</taxon>
        <taxon>Bacilli</taxon>
        <taxon>Bacillales</taxon>
        <taxon>Bacillaceae</taxon>
        <taxon>Terrihalobacillus</taxon>
    </lineage>
</organism>
<evidence type="ECO:0000256" key="1">
    <source>
        <dbReference type="ARBA" id="ARBA00007074"/>
    </source>
</evidence>
<dbReference type="Gene3D" id="1.10.101.10">
    <property type="entry name" value="PGBD-like superfamily/PGBD"/>
    <property type="match status" value="2"/>
</dbReference>
<accession>A0A9X3WSP2</accession>
<dbReference type="InterPro" id="IPR051202">
    <property type="entry name" value="Peptidase_C40"/>
</dbReference>
<dbReference type="Pfam" id="PF00877">
    <property type="entry name" value="NLPC_P60"/>
    <property type="match status" value="1"/>
</dbReference>
<comment type="similarity">
    <text evidence="1">Belongs to the peptidase C40 family.</text>
</comment>
<evidence type="ECO:0000313" key="6">
    <source>
        <dbReference type="EMBL" id="MDC3424740.1"/>
    </source>
</evidence>
<dbReference type="PANTHER" id="PTHR47053">
    <property type="entry name" value="MUREIN DD-ENDOPEPTIDASE MEPH-RELATED"/>
    <property type="match status" value="1"/>
</dbReference>
<dbReference type="Proteomes" id="UP001145050">
    <property type="component" value="Unassembled WGS sequence"/>
</dbReference>
<dbReference type="RefSeq" id="WP_272436542.1">
    <property type="nucleotide sequence ID" value="NZ_JAMQKB010000008.1"/>
</dbReference>
<dbReference type="GO" id="GO:0006508">
    <property type="term" value="P:proteolysis"/>
    <property type="evidence" value="ECO:0007669"/>
    <property type="project" value="UniProtKB-KW"/>
</dbReference>
<sequence length="343" mass="38886">MLTNGSVQNVVKHSMAYGFVLSQPFSFYVDSYPVLQNEILTESRTLYYGENNEAVRVLQNKLNELSYFDSNVDGDFGVLTEYALKKFQRDQELESNGQADRKTVQALITMERKKYMEPLKSIDKTMYQGQQGKEVEIVQASLSYFGYYQSEIDGIYGPLTAKALKSFQQDYNLEITNEINEKTANKIYAADASTKQEEDHEHNVNVTNKAPKEVKKVTNQSGYQVDQLIADAKKFIGTPYLWGGETPNGFDCSGYLQYVFQLQNVQIPRTTSEQWNFGTTVQKPSVGDIVFFETYKPGPSHNGIYVGNGKFIHSGASRGVEISDMNNSYWSQRYLGAKRVSTQ</sequence>
<dbReference type="GO" id="GO:0008234">
    <property type="term" value="F:cysteine-type peptidase activity"/>
    <property type="evidence" value="ECO:0007669"/>
    <property type="project" value="UniProtKB-KW"/>
</dbReference>
<dbReference type="Gene3D" id="3.90.1720.10">
    <property type="entry name" value="endopeptidase domain like (from Nostoc punctiforme)"/>
    <property type="match status" value="1"/>
</dbReference>
<dbReference type="Pfam" id="PF01471">
    <property type="entry name" value="PG_binding_1"/>
    <property type="match status" value="2"/>
</dbReference>
<dbReference type="InterPro" id="IPR036366">
    <property type="entry name" value="PGBDSf"/>
</dbReference>
<dbReference type="EMBL" id="JAMQKB010000008">
    <property type="protein sequence ID" value="MDC3424740.1"/>
    <property type="molecule type" value="Genomic_DNA"/>
</dbReference>
<name>A0A9X3WSP2_9BACI</name>
<reference evidence="6" key="1">
    <citation type="submission" date="2022-06" db="EMBL/GenBank/DDBJ databases">
        <title>Aquibacillus sp. a new bacterium isolated from soil saline samples.</title>
        <authorList>
            <person name="Galisteo C."/>
            <person name="De La Haba R."/>
            <person name="Sanchez-Porro C."/>
            <person name="Ventosa A."/>
        </authorList>
    </citation>
    <scope>NUCLEOTIDE SEQUENCE</scope>
    <source>
        <strain evidence="6">3ASR75-11</strain>
    </source>
</reference>